<evidence type="ECO:0000259" key="1">
    <source>
        <dbReference type="Pfam" id="PF05685"/>
    </source>
</evidence>
<reference evidence="2 3" key="1">
    <citation type="submission" date="2023-05" db="EMBL/GenBank/DDBJ databases">
        <title>Actinoplanes sp. NEAU-A12 genome sequencing.</title>
        <authorList>
            <person name="Wang Z.-S."/>
        </authorList>
    </citation>
    <scope>NUCLEOTIDE SEQUENCE [LARGE SCALE GENOMIC DNA]</scope>
    <source>
        <strain evidence="2 3">NEAU-A12</strain>
    </source>
</reference>
<dbReference type="Gene3D" id="3.90.1570.10">
    <property type="entry name" value="tt1808, chain A"/>
    <property type="match status" value="1"/>
</dbReference>
<dbReference type="InterPro" id="IPR008538">
    <property type="entry name" value="Uma2"/>
</dbReference>
<gene>
    <name evidence="2" type="ORF">QLQ12_19890</name>
</gene>
<dbReference type="RefSeq" id="WP_282761707.1">
    <property type="nucleotide sequence ID" value="NZ_JASCTH010000012.1"/>
</dbReference>
<proteinExistence type="predicted"/>
<dbReference type="CDD" id="cd06260">
    <property type="entry name" value="DUF820-like"/>
    <property type="match status" value="1"/>
</dbReference>
<dbReference type="EMBL" id="JASCTH010000012">
    <property type="protein sequence ID" value="MDI6100878.1"/>
    <property type="molecule type" value="Genomic_DNA"/>
</dbReference>
<dbReference type="Proteomes" id="UP001241758">
    <property type="component" value="Unassembled WGS sequence"/>
</dbReference>
<protein>
    <submittedName>
        <fullName evidence="2">Uma2 family endonuclease</fullName>
    </submittedName>
</protein>
<evidence type="ECO:0000313" key="3">
    <source>
        <dbReference type="Proteomes" id="UP001241758"/>
    </source>
</evidence>
<sequence length="188" mass="20789">MEKVSLDGHSGPWTEEEFLALDESFNKIELIDGSLWVTPEPNRRHNDIASALSTLLRPPALTAGLRVRTTVSVRLAPRRIVSPDLVIEREPSDLVFGDVSGVVLTCEVTSPSNAAYDQSLKMQVYAEAGIPWHLLAEPDFGDYRSVSLHLFQLRDKQYAKAATAKHGETLISADPIPMSLSTNFLIDF</sequence>
<dbReference type="InterPro" id="IPR011335">
    <property type="entry name" value="Restrct_endonuc-II-like"/>
</dbReference>
<keyword evidence="2" id="KW-0255">Endonuclease</keyword>
<comment type="caution">
    <text evidence="2">The sequence shown here is derived from an EMBL/GenBank/DDBJ whole genome shotgun (WGS) entry which is preliminary data.</text>
</comment>
<keyword evidence="2" id="KW-0540">Nuclease</keyword>
<evidence type="ECO:0000313" key="2">
    <source>
        <dbReference type="EMBL" id="MDI6100878.1"/>
    </source>
</evidence>
<dbReference type="PANTHER" id="PTHR35400">
    <property type="entry name" value="SLR1083 PROTEIN"/>
    <property type="match status" value="1"/>
</dbReference>
<dbReference type="GO" id="GO:0004519">
    <property type="term" value="F:endonuclease activity"/>
    <property type="evidence" value="ECO:0007669"/>
    <property type="project" value="UniProtKB-KW"/>
</dbReference>
<accession>A0ABT6WMD8</accession>
<dbReference type="PANTHER" id="PTHR35400:SF3">
    <property type="entry name" value="SLL1072 PROTEIN"/>
    <property type="match status" value="1"/>
</dbReference>
<dbReference type="SUPFAM" id="SSF52980">
    <property type="entry name" value="Restriction endonuclease-like"/>
    <property type="match status" value="1"/>
</dbReference>
<dbReference type="InterPro" id="IPR012296">
    <property type="entry name" value="Nuclease_put_TT1808"/>
</dbReference>
<keyword evidence="2" id="KW-0378">Hydrolase</keyword>
<organism evidence="2 3">
    <name type="scientific">Actinoplanes sandaracinus</name>
    <dbReference type="NCBI Taxonomy" id="3045177"/>
    <lineage>
        <taxon>Bacteria</taxon>
        <taxon>Bacillati</taxon>
        <taxon>Actinomycetota</taxon>
        <taxon>Actinomycetes</taxon>
        <taxon>Micromonosporales</taxon>
        <taxon>Micromonosporaceae</taxon>
        <taxon>Actinoplanes</taxon>
    </lineage>
</organism>
<keyword evidence="3" id="KW-1185">Reference proteome</keyword>
<name>A0ABT6WMD8_9ACTN</name>
<dbReference type="Pfam" id="PF05685">
    <property type="entry name" value="Uma2"/>
    <property type="match status" value="1"/>
</dbReference>
<feature type="domain" description="Putative restriction endonuclease" evidence="1">
    <location>
        <begin position="16"/>
        <end position="181"/>
    </location>
</feature>